<dbReference type="Proteomes" id="UP000253628">
    <property type="component" value="Unassembled WGS sequence"/>
</dbReference>
<evidence type="ECO:0000256" key="8">
    <source>
        <dbReference type="ARBA" id="ARBA00066694"/>
    </source>
</evidence>
<dbReference type="PANTHER" id="PTHR42803">
    <property type="entry name" value="ACYL-COA DEHYDROGENASE"/>
    <property type="match status" value="1"/>
</dbReference>
<keyword evidence="5" id="KW-0560">Oxidoreductase</keyword>
<evidence type="ECO:0000256" key="4">
    <source>
        <dbReference type="ARBA" id="ARBA00022827"/>
    </source>
</evidence>
<feature type="domain" description="Acyl-CoA dehydrogenase/oxidase N-terminal" evidence="12">
    <location>
        <begin position="42"/>
        <end position="158"/>
    </location>
</feature>
<name>A0A366HJ11_9BURK</name>
<dbReference type="OrthoDB" id="9764895at2"/>
<dbReference type="Gene3D" id="1.10.540.10">
    <property type="entry name" value="Acyl-CoA dehydrogenase/oxidase, N-terminal domain"/>
    <property type="match status" value="1"/>
</dbReference>
<comment type="cofactor">
    <cofactor evidence="1">
        <name>FAD</name>
        <dbReference type="ChEBI" id="CHEBI:57692"/>
    </cofactor>
</comment>
<keyword evidence="4" id="KW-0274">FAD</keyword>
<evidence type="ECO:0000256" key="2">
    <source>
        <dbReference type="ARBA" id="ARBA00009347"/>
    </source>
</evidence>
<evidence type="ECO:0000313" key="14">
    <source>
        <dbReference type="EMBL" id="RBP41987.1"/>
    </source>
</evidence>
<dbReference type="SUPFAM" id="SSF47203">
    <property type="entry name" value="Acyl-CoA dehydrogenase C-terminal domain-like"/>
    <property type="match status" value="1"/>
</dbReference>
<dbReference type="Pfam" id="PF02771">
    <property type="entry name" value="Acyl-CoA_dh_N"/>
    <property type="match status" value="1"/>
</dbReference>
<feature type="domain" description="Acyl-CoA oxidase/dehydrogenase middle" evidence="11">
    <location>
        <begin position="163"/>
        <end position="271"/>
    </location>
</feature>
<dbReference type="InterPro" id="IPR036250">
    <property type="entry name" value="AcylCo_DH-like_C"/>
</dbReference>
<gene>
    <name evidence="14" type="ORF">DFR37_102371</name>
</gene>
<dbReference type="Gene3D" id="1.20.140.10">
    <property type="entry name" value="Butyryl-CoA Dehydrogenase, subunit A, domain 3"/>
    <property type="match status" value="1"/>
</dbReference>
<feature type="domain" description="Acetyl-CoA dehydrogenase-like C-terminal" evidence="13">
    <location>
        <begin position="471"/>
        <end position="579"/>
    </location>
</feature>
<comment type="catalytic activity">
    <reaction evidence="6">
        <text>3-(methylsulfanyl)propanoyl-CoA + oxidized [electron-transfer flavoprotein] + H(+) = 3-(methylsulfanyl)acryloyl-CoA + reduced [electron-transfer flavoprotein]</text>
        <dbReference type="Rhea" id="RHEA:52612"/>
        <dbReference type="Rhea" id="RHEA-COMP:10685"/>
        <dbReference type="Rhea" id="RHEA-COMP:10686"/>
        <dbReference type="ChEBI" id="CHEBI:15378"/>
        <dbReference type="ChEBI" id="CHEBI:57692"/>
        <dbReference type="ChEBI" id="CHEBI:58307"/>
        <dbReference type="ChEBI" id="CHEBI:82815"/>
        <dbReference type="ChEBI" id="CHEBI:84994"/>
        <dbReference type="EC" id="1.3.99.41"/>
    </reaction>
    <physiologicalReaction direction="left-to-right" evidence="6">
        <dbReference type="Rhea" id="RHEA:52613"/>
    </physiologicalReaction>
</comment>
<evidence type="ECO:0000259" key="13">
    <source>
        <dbReference type="Pfam" id="PF12806"/>
    </source>
</evidence>
<feature type="domain" description="Acyl-CoA dehydrogenase/oxidase C-terminal" evidence="10">
    <location>
        <begin position="281"/>
        <end position="450"/>
    </location>
</feature>
<dbReference type="InterPro" id="IPR052166">
    <property type="entry name" value="Diverse_Acyl-CoA_DH"/>
</dbReference>
<accession>A0A366HJ11</accession>
<dbReference type="EC" id="1.3.99.41" evidence="8"/>
<dbReference type="InterPro" id="IPR009075">
    <property type="entry name" value="AcylCo_DH/oxidase_C"/>
</dbReference>
<dbReference type="InterPro" id="IPR006091">
    <property type="entry name" value="Acyl-CoA_Oxase/DH_mid-dom"/>
</dbReference>
<evidence type="ECO:0000313" key="15">
    <source>
        <dbReference type="Proteomes" id="UP000253628"/>
    </source>
</evidence>
<dbReference type="Gene3D" id="2.40.110.10">
    <property type="entry name" value="Butyryl-CoA Dehydrogenase, subunit A, domain 2"/>
    <property type="match status" value="1"/>
</dbReference>
<dbReference type="PANTHER" id="PTHR42803:SF1">
    <property type="entry name" value="BROAD-SPECIFICITY LINEAR ACYL-COA DEHYDROGENASE FADE5"/>
    <property type="match status" value="1"/>
</dbReference>
<evidence type="ECO:0000256" key="6">
    <source>
        <dbReference type="ARBA" id="ARBA00051388"/>
    </source>
</evidence>
<dbReference type="InterPro" id="IPR037069">
    <property type="entry name" value="AcylCoA_DH/ox_N_sf"/>
</dbReference>
<organism evidence="14 15">
    <name type="scientific">Eoetvoesiella caeni</name>
    <dbReference type="NCBI Taxonomy" id="645616"/>
    <lineage>
        <taxon>Bacteria</taxon>
        <taxon>Pseudomonadati</taxon>
        <taxon>Pseudomonadota</taxon>
        <taxon>Betaproteobacteria</taxon>
        <taxon>Burkholderiales</taxon>
        <taxon>Alcaligenaceae</taxon>
        <taxon>Eoetvoesiella</taxon>
    </lineage>
</organism>
<reference evidence="14 15" key="1">
    <citation type="submission" date="2018-06" db="EMBL/GenBank/DDBJ databases">
        <title>Genomic Encyclopedia of Type Strains, Phase IV (KMG-IV): sequencing the most valuable type-strain genomes for metagenomic binning, comparative biology and taxonomic classification.</title>
        <authorList>
            <person name="Goeker M."/>
        </authorList>
    </citation>
    <scope>NUCLEOTIDE SEQUENCE [LARGE SCALE GENOMIC DNA]</scope>
    <source>
        <strain evidence="14 15">DSM 25520</strain>
    </source>
</reference>
<dbReference type="RefSeq" id="WP_113932215.1">
    <property type="nucleotide sequence ID" value="NZ_JACCEU010000002.1"/>
</dbReference>
<evidence type="ECO:0000259" key="11">
    <source>
        <dbReference type="Pfam" id="PF02770"/>
    </source>
</evidence>
<dbReference type="InterPro" id="IPR025878">
    <property type="entry name" value="Acyl-CoA_dh-like_C_dom"/>
</dbReference>
<evidence type="ECO:0000259" key="10">
    <source>
        <dbReference type="Pfam" id="PF00441"/>
    </source>
</evidence>
<dbReference type="Pfam" id="PF00441">
    <property type="entry name" value="Acyl-CoA_dh_1"/>
    <property type="match status" value="1"/>
</dbReference>
<comment type="similarity">
    <text evidence="2">Belongs to the acyl-CoA dehydrogenase family.</text>
</comment>
<dbReference type="EMBL" id="QNRQ01000002">
    <property type="protein sequence ID" value="RBP41987.1"/>
    <property type="molecule type" value="Genomic_DNA"/>
</dbReference>
<dbReference type="InterPro" id="IPR013786">
    <property type="entry name" value="AcylCoA_DH/ox_N"/>
</dbReference>
<dbReference type="Pfam" id="PF02770">
    <property type="entry name" value="Acyl-CoA_dh_M"/>
    <property type="match status" value="1"/>
</dbReference>
<dbReference type="Pfam" id="PF12806">
    <property type="entry name" value="Acyl-CoA_dh_C"/>
    <property type="match status" value="1"/>
</dbReference>
<keyword evidence="15" id="KW-1185">Reference proteome</keyword>
<comment type="caution">
    <text evidence="14">The sequence shown here is derived from an EMBL/GenBank/DDBJ whole genome shotgun (WGS) entry which is preliminary data.</text>
</comment>
<keyword evidence="3" id="KW-0285">Flavoprotein</keyword>
<dbReference type="GO" id="GO:0016627">
    <property type="term" value="F:oxidoreductase activity, acting on the CH-CH group of donors"/>
    <property type="evidence" value="ECO:0007669"/>
    <property type="project" value="InterPro"/>
</dbReference>
<sequence>MFTYQPPLKDIQFVLSDLLNATEVLNQIPAFAEIDDGLMLQVVEEAGRFASEVLFPLNAVGDREGAQYAEGKVKTPTGFAAAYRQFCEAGWPALACDPEYGGQGLPNTLNSVLYEMLSATNHAWTMFPGLLHGAYACLHRHASVELKTRYLPKIISGEWLATMCLTEANAGSDLGLLRTKAVPQPDGSYLISGNKIFISGGEQDMTDNIVHLVLARLPDAPAGSKGISLFLVPKFLPQDEALGERNAVQCTGIEHKMGIHGSPTCSMQFDQARGWLVGEPNHGLAAMFVMMNAARLAVGINGVAIAETSYQNSLAYAQERLQMRAVNRPAERKGEAADPIIMHPAVQRLLMTQRAYLEGGRMLTYWNALLLDNAEHHPDAAVRKSADEQLALMTPIIKSMLTEQGFQGASQALQVYGGHGYISETGIEQYLRDARITMVYEGTNEIQAVDLLMRKIIGDGGQRLEHFLEGVETAAQQHHSGPFAHYAGTLLSLAQRIRHCAGDIAKASASHPELPYTIASEMLRLVGHCALAWLWLRAADTAHRNHNSDPAFHQEKLSTADYYYSFVLPETQQLLSVIEGCLHEAASGKRPAYLSNAIAHASRAS</sequence>
<comment type="function">
    <text evidence="7">Involved in the assimilation of dimethylsulphoniopropionate (DMSP), an important compound in the fixation of carbon in marine phytoplankton, by mediating the conversion of 3-(methylthio)propanoyl-CoA (MMPA-CoA) to 3-(methylthio)acryloyl-CoA (MTA-CoA).</text>
</comment>
<evidence type="ECO:0000256" key="1">
    <source>
        <dbReference type="ARBA" id="ARBA00001974"/>
    </source>
</evidence>
<evidence type="ECO:0000256" key="9">
    <source>
        <dbReference type="ARBA" id="ARBA00069043"/>
    </source>
</evidence>
<evidence type="ECO:0000256" key="3">
    <source>
        <dbReference type="ARBA" id="ARBA00022630"/>
    </source>
</evidence>
<evidence type="ECO:0000256" key="5">
    <source>
        <dbReference type="ARBA" id="ARBA00023002"/>
    </source>
</evidence>
<protein>
    <recommendedName>
        <fullName evidence="9">3-methylmercaptopropionyl-CoA dehydrogenase</fullName>
        <ecNumber evidence="8">1.3.99.41</ecNumber>
    </recommendedName>
</protein>
<dbReference type="AlphaFoldDB" id="A0A366HJ11"/>
<proteinExistence type="inferred from homology"/>
<evidence type="ECO:0000259" key="12">
    <source>
        <dbReference type="Pfam" id="PF02771"/>
    </source>
</evidence>
<dbReference type="SUPFAM" id="SSF56645">
    <property type="entry name" value="Acyl-CoA dehydrogenase NM domain-like"/>
    <property type="match status" value="1"/>
</dbReference>
<dbReference type="FunFam" id="2.40.110.10:FF:000031">
    <property type="entry name" value="Acyl-CoA dehydrogenase, putative"/>
    <property type="match status" value="1"/>
</dbReference>
<dbReference type="GO" id="GO:0050660">
    <property type="term" value="F:flavin adenine dinucleotide binding"/>
    <property type="evidence" value="ECO:0007669"/>
    <property type="project" value="InterPro"/>
</dbReference>
<dbReference type="InterPro" id="IPR009100">
    <property type="entry name" value="AcylCoA_DH/oxidase_NM_dom_sf"/>
</dbReference>
<evidence type="ECO:0000256" key="7">
    <source>
        <dbReference type="ARBA" id="ARBA00058683"/>
    </source>
</evidence>
<dbReference type="InterPro" id="IPR046373">
    <property type="entry name" value="Acyl-CoA_Oxase/DH_mid-dom_sf"/>
</dbReference>